<feature type="transmembrane region" description="Helical" evidence="1">
    <location>
        <begin position="6"/>
        <end position="25"/>
    </location>
</feature>
<accession>A0A8S1PQ94</accession>
<organism evidence="2 3">
    <name type="scientific">Paramecium primaurelia</name>
    <dbReference type="NCBI Taxonomy" id="5886"/>
    <lineage>
        <taxon>Eukaryota</taxon>
        <taxon>Sar</taxon>
        <taxon>Alveolata</taxon>
        <taxon>Ciliophora</taxon>
        <taxon>Intramacronucleata</taxon>
        <taxon>Oligohymenophorea</taxon>
        <taxon>Peniculida</taxon>
        <taxon>Parameciidae</taxon>
        <taxon>Paramecium</taxon>
    </lineage>
</organism>
<evidence type="ECO:0008006" key="4">
    <source>
        <dbReference type="Google" id="ProtNLM"/>
    </source>
</evidence>
<keyword evidence="1" id="KW-0472">Membrane</keyword>
<gene>
    <name evidence="2" type="ORF">PPRIM_AZ9-3.1.T1260022</name>
</gene>
<dbReference type="EMBL" id="CAJJDM010000129">
    <property type="protein sequence ID" value="CAD8105044.1"/>
    <property type="molecule type" value="Genomic_DNA"/>
</dbReference>
<evidence type="ECO:0000256" key="1">
    <source>
        <dbReference type="SAM" id="Phobius"/>
    </source>
</evidence>
<keyword evidence="3" id="KW-1185">Reference proteome</keyword>
<proteinExistence type="predicted"/>
<keyword evidence="1" id="KW-0812">Transmembrane</keyword>
<protein>
    <recommendedName>
        <fullName evidence="4">Transmembrane protein</fullName>
    </recommendedName>
</protein>
<evidence type="ECO:0000313" key="2">
    <source>
        <dbReference type="EMBL" id="CAD8105044.1"/>
    </source>
</evidence>
<dbReference type="AlphaFoldDB" id="A0A8S1PQ94"/>
<evidence type="ECO:0000313" key="3">
    <source>
        <dbReference type="Proteomes" id="UP000688137"/>
    </source>
</evidence>
<reference evidence="2" key="1">
    <citation type="submission" date="2021-01" db="EMBL/GenBank/DDBJ databases">
        <authorList>
            <consortium name="Genoscope - CEA"/>
            <person name="William W."/>
        </authorList>
    </citation>
    <scope>NUCLEOTIDE SEQUENCE</scope>
</reference>
<name>A0A8S1PQ94_PARPR</name>
<dbReference type="Proteomes" id="UP000688137">
    <property type="component" value="Unassembled WGS sequence"/>
</dbReference>
<keyword evidence="1" id="KW-1133">Transmembrane helix</keyword>
<comment type="caution">
    <text evidence="2">The sequence shown here is derived from an EMBL/GenBank/DDBJ whole genome shotgun (WGS) entry which is preliminary data.</text>
</comment>
<sequence>MLSRKQIKFIQFNQIIYPIYFILVYKYHYKKWDKKVLILKFHPSHTIIYIKNMIIKLINFELCSLEIDLNTFYKASEIQLQNNFLQNIYLYY</sequence>